<dbReference type="Pfam" id="PF00440">
    <property type="entry name" value="TetR_N"/>
    <property type="match status" value="1"/>
</dbReference>
<dbReference type="RefSeq" id="WP_102113866.1">
    <property type="nucleotide sequence ID" value="NZ_BMGN01000006.1"/>
</dbReference>
<keyword evidence="3" id="KW-1185">Reference proteome</keyword>
<dbReference type="InterPro" id="IPR001647">
    <property type="entry name" value="HTH_TetR"/>
</dbReference>
<gene>
    <name evidence="2" type="ORF">C0V82_18260</name>
</gene>
<dbReference type="PROSITE" id="PS50977">
    <property type="entry name" value="HTH_TETR_2"/>
    <property type="match status" value="1"/>
</dbReference>
<reference evidence="2 3" key="1">
    <citation type="submission" date="2017-12" db="EMBL/GenBank/DDBJ databases">
        <title>Genomes of bacteria within cyanobacterial aggregates.</title>
        <authorList>
            <person name="Cai H."/>
        </authorList>
    </citation>
    <scope>NUCLEOTIDE SEQUENCE [LARGE SCALE GENOMIC DNA]</scope>
    <source>
        <strain evidence="2 3">TH16</strain>
    </source>
</reference>
<dbReference type="AlphaFoldDB" id="A0A2K9NGV0"/>
<proteinExistence type="predicted"/>
<sequence>MLMVKQLKSPENGQSPARSRRASVPSGDPVLLNLDREPVQGRSQASLKRMLTAARDLMLERDGEEFTLNEVSNTGSVSIGSIYHRFSSKDELVRAVLEAEMHEIEAAETLVQQQSLDRSSSLDQFIKLYVLDFFEVLKRNSLFIRLNIRRAATDPAAATLGDLHEQRAAKRLREALKTFANDIPGDLDLKASYALHMIFFALAWQLTPETQRPTKPQQHPDWVVQELCKMISSYLKN</sequence>
<dbReference type="KEGG" id="ncb:C0V82_18260"/>
<evidence type="ECO:0000313" key="3">
    <source>
        <dbReference type="Proteomes" id="UP000234752"/>
    </source>
</evidence>
<evidence type="ECO:0000313" key="2">
    <source>
        <dbReference type="EMBL" id="AUN32327.1"/>
    </source>
</evidence>
<dbReference type="PANTHER" id="PTHR43479">
    <property type="entry name" value="ACREF/ENVCD OPERON REPRESSOR-RELATED"/>
    <property type="match status" value="1"/>
</dbReference>
<name>A0A2K9NGV0_9PROT</name>
<organism evidence="2 3">
    <name type="scientific">Niveispirillum cyanobacteriorum</name>
    <dbReference type="NCBI Taxonomy" id="1612173"/>
    <lineage>
        <taxon>Bacteria</taxon>
        <taxon>Pseudomonadati</taxon>
        <taxon>Pseudomonadota</taxon>
        <taxon>Alphaproteobacteria</taxon>
        <taxon>Rhodospirillales</taxon>
        <taxon>Azospirillaceae</taxon>
        <taxon>Niveispirillum</taxon>
    </lineage>
</organism>
<dbReference type="InterPro" id="IPR050624">
    <property type="entry name" value="HTH-type_Tx_Regulator"/>
</dbReference>
<dbReference type="SUPFAM" id="SSF46689">
    <property type="entry name" value="Homeodomain-like"/>
    <property type="match status" value="1"/>
</dbReference>
<dbReference type="GO" id="GO:0003677">
    <property type="term" value="F:DNA binding"/>
    <property type="evidence" value="ECO:0007669"/>
    <property type="project" value="UniProtKB-UniRule"/>
</dbReference>
<dbReference type="Proteomes" id="UP000234752">
    <property type="component" value="Chromosome eg_2"/>
</dbReference>
<accession>A0A2K9NGV0</accession>
<protein>
    <submittedName>
        <fullName evidence="2">TetR/AcrR family transcriptional regulator</fullName>
    </submittedName>
</protein>
<keyword evidence="1" id="KW-0238">DNA-binding</keyword>
<dbReference type="OrthoDB" id="9808189at2"/>
<dbReference type="Gene3D" id="1.10.357.10">
    <property type="entry name" value="Tetracycline Repressor, domain 2"/>
    <property type="match status" value="1"/>
</dbReference>
<dbReference type="EMBL" id="CP025612">
    <property type="protein sequence ID" value="AUN32327.1"/>
    <property type="molecule type" value="Genomic_DNA"/>
</dbReference>
<dbReference type="PANTHER" id="PTHR43479:SF11">
    <property type="entry name" value="ACREF_ENVCD OPERON REPRESSOR-RELATED"/>
    <property type="match status" value="1"/>
</dbReference>
<evidence type="ECO:0000256" key="1">
    <source>
        <dbReference type="ARBA" id="ARBA00023125"/>
    </source>
</evidence>
<dbReference type="InterPro" id="IPR009057">
    <property type="entry name" value="Homeodomain-like_sf"/>
</dbReference>